<comment type="caution">
    <text evidence="1">The sequence shown here is derived from an EMBL/GenBank/DDBJ whole genome shotgun (WGS) entry which is preliminary data.</text>
</comment>
<evidence type="ECO:0000313" key="2">
    <source>
        <dbReference type="Proteomes" id="UP000578819"/>
    </source>
</evidence>
<name>A0A7W7STJ6_9ACTN</name>
<proteinExistence type="predicted"/>
<protein>
    <submittedName>
        <fullName evidence="1">Uncharacterized protein</fullName>
    </submittedName>
</protein>
<gene>
    <name evidence="1" type="ORF">FHR38_004478</name>
</gene>
<organism evidence="1 2">
    <name type="scientific">Micromonospora polyrhachis</name>
    <dbReference type="NCBI Taxonomy" id="1282883"/>
    <lineage>
        <taxon>Bacteria</taxon>
        <taxon>Bacillati</taxon>
        <taxon>Actinomycetota</taxon>
        <taxon>Actinomycetes</taxon>
        <taxon>Micromonosporales</taxon>
        <taxon>Micromonosporaceae</taxon>
        <taxon>Micromonospora</taxon>
    </lineage>
</organism>
<evidence type="ECO:0000313" key="1">
    <source>
        <dbReference type="EMBL" id="MBB4960745.1"/>
    </source>
</evidence>
<dbReference type="Proteomes" id="UP000578819">
    <property type="component" value="Unassembled WGS sequence"/>
</dbReference>
<dbReference type="AlphaFoldDB" id="A0A7W7STJ6"/>
<accession>A0A7W7STJ6</accession>
<reference evidence="1 2" key="1">
    <citation type="submission" date="2020-08" db="EMBL/GenBank/DDBJ databases">
        <title>Sequencing the genomes of 1000 actinobacteria strains.</title>
        <authorList>
            <person name="Klenk H.-P."/>
        </authorList>
    </citation>
    <scope>NUCLEOTIDE SEQUENCE [LARGE SCALE GENOMIC DNA]</scope>
    <source>
        <strain evidence="1 2">DSM 45886</strain>
    </source>
</reference>
<keyword evidence="2" id="KW-1185">Reference proteome</keyword>
<dbReference type="EMBL" id="JACHJW010000001">
    <property type="protein sequence ID" value="MBB4960745.1"/>
    <property type="molecule type" value="Genomic_DNA"/>
</dbReference>
<sequence>MMLFTGGTVVTMEPQIGDLERGDVLLPEPAEAMIR</sequence>